<dbReference type="KEGG" id="hgn:E6W36_14835"/>
<accession>A0A4D7C9A5</accession>
<comment type="pathway">
    <text evidence="1">Cofactor biosynthesis; molybdopterin biosynthesis.</text>
</comment>
<evidence type="ECO:0000256" key="1">
    <source>
        <dbReference type="ARBA" id="ARBA00005046"/>
    </source>
</evidence>
<evidence type="ECO:0000313" key="8">
    <source>
        <dbReference type="Proteomes" id="UP000298714"/>
    </source>
</evidence>
<dbReference type="NCBIfam" id="TIGR02667">
    <property type="entry name" value="moaB_proteo"/>
    <property type="match status" value="1"/>
</dbReference>
<proteinExistence type="inferred from homology"/>
<evidence type="ECO:0000256" key="5">
    <source>
        <dbReference type="SAM" id="MobiDB-lite"/>
    </source>
</evidence>
<dbReference type="Gene3D" id="3.40.980.10">
    <property type="entry name" value="MoaB/Mog-like domain"/>
    <property type="match status" value="1"/>
</dbReference>
<dbReference type="Pfam" id="PF00994">
    <property type="entry name" value="MoCF_biosynth"/>
    <property type="match status" value="1"/>
</dbReference>
<sequence length="236" mass="25977">MNIAVLTVSDTRNEETDTSGGLLIERAKTAGHALVERAIVKDEVADIRAVVTRWIANPDIDVVLTTGGTGFSLRDVTPEAIKPLFRREMDGFSIVFHQVSLGTVGVSTLQSRAFAGQAGETFIFCVPGSTGACRDAWDHVFALEFDSRFRPCSLVGQIERYRGYAHDEARPSRQRRPRPHGGCQRQGRKCAPRRAVASGRVRCLPKTRHGARGSQPEGRCDHDRGTRRHHGGQAHL</sequence>
<dbReference type="InterPro" id="IPR013484">
    <property type="entry name" value="MoaB_proteobac"/>
</dbReference>
<dbReference type="NCBIfam" id="TIGR00177">
    <property type="entry name" value="molyb_syn"/>
    <property type="match status" value="1"/>
</dbReference>
<evidence type="ECO:0000256" key="2">
    <source>
        <dbReference type="ARBA" id="ARBA00006112"/>
    </source>
</evidence>
<feature type="compositionally biased region" description="Basic residues" evidence="5">
    <location>
        <begin position="225"/>
        <end position="236"/>
    </location>
</feature>
<dbReference type="Proteomes" id="UP000298714">
    <property type="component" value="Chromosome"/>
</dbReference>
<dbReference type="PROSITE" id="PS01078">
    <property type="entry name" value="MOCF_BIOSYNTHESIS_1"/>
    <property type="match status" value="1"/>
</dbReference>
<feature type="domain" description="MoaB/Mog" evidence="6">
    <location>
        <begin position="4"/>
        <end position="148"/>
    </location>
</feature>
<dbReference type="SUPFAM" id="SSF53218">
    <property type="entry name" value="Molybdenum cofactor biosynthesis proteins"/>
    <property type="match status" value="1"/>
</dbReference>
<dbReference type="InterPro" id="IPR008284">
    <property type="entry name" value="MoCF_biosynth_CS"/>
</dbReference>
<keyword evidence="4" id="KW-0501">Molybdenum cofactor biosynthesis</keyword>
<dbReference type="InterPro" id="IPR001453">
    <property type="entry name" value="MoaB/Mog_dom"/>
</dbReference>
<organism evidence="7 8">
    <name type="scientific">Hankyongella ginsenosidimutans</name>
    <dbReference type="NCBI Taxonomy" id="1763828"/>
    <lineage>
        <taxon>Bacteria</taxon>
        <taxon>Pseudomonadati</taxon>
        <taxon>Pseudomonadota</taxon>
        <taxon>Alphaproteobacteria</taxon>
        <taxon>Sphingomonadales</taxon>
        <taxon>Sphingomonadaceae</taxon>
        <taxon>Hankyongella</taxon>
    </lineage>
</organism>
<name>A0A4D7C9A5_9SPHN</name>
<dbReference type="UniPathway" id="UPA00344"/>
<evidence type="ECO:0000259" key="6">
    <source>
        <dbReference type="SMART" id="SM00852"/>
    </source>
</evidence>
<reference evidence="8" key="1">
    <citation type="submission" date="2019-04" db="EMBL/GenBank/DDBJ databases">
        <title>Complete genome sequence of Sphingomonas sp. W1-2-3.</title>
        <authorList>
            <person name="Im W.T."/>
        </authorList>
    </citation>
    <scope>NUCLEOTIDE SEQUENCE [LARGE SCALE GENOMIC DNA]</scope>
    <source>
        <strain evidence="8">W1-2-3</strain>
    </source>
</reference>
<evidence type="ECO:0000256" key="3">
    <source>
        <dbReference type="ARBA" id="ARBA00015262"/>
    </source>
</evidence>
<dbReference type="SMART" id="SM00852">
    <property type="entry name" value="MoCF_biosynth"/>
    <property type="match status" value="1"/>
</dbReference>
<dbReference type="GO" id="GO:0006777">
    <property type="term" value="P:Mo-molybdopterin cofactor biosynthetic process"/>
    <property type="evidence" value="ECO:0007669"/>
    <property type="project" value="UniProtKB-KW"/>
</dbReference>
<gene>
    <name evidence="7" type="primary">moaB</name>
    <name evidence="7" type="ORF">E6W36_14835</name>
</gene>
<keyword evidence="8" id="KW-1185">Reference proteome</keyword>
<dbReference type="AlphaFoldDB" id="A0A4D7C9A5"/>
<feature type="region of interest" description="Disordered" evidence="5">
    <location>
        <begin position="204"/>
        <end position="236"/>
    </location>
</feature>
<evidence type="ECO:0000256" key="4">
    <source>
        <dbReference type="ARBA" id="ARBA00023150"/>
    </source>
</evidence>
<dbReference type="CDD" id="cd00886">
    <property type="entry name" value="MogA_MoaB"/>
    <property type="match status" value="1"/>
</dbReference>
<evidence type="ECO:0000313" key="7">
    <source>
        <dbReference type="EMBL" id="QCI80318.1"/>
    </source>
</evidence>
<comment type="similarity">
    <text evidence="2">Belongs to the MoaB/Mog family.</text>
</comment>
<feature type="region of interest" description="Disordered" evidence="5">
    <location>
        <begin position="165"/>
        <end position="191"/>
    </location>
</feature>
<dbReference type="GO" id="GO:0005829">
    <property type="term" value="C:cytosol"/>
    <property type="evidence" value="ECO:0007669"/>
    <property type="project" value="TreeGrafter"/>
</dbReference>
<protein>
    <recommendedName>
        <fullName evidence="3">Molybdenum cofactor biosynthesis protein B</fullName>
    </recommendedName>
</protein>
<dbReference type="EMBL" id="CP039704">
    <property type="protein sequence ID" value="QCI80318.1"/>
    <property type="molecule type" value="Genomic_DNA"/>
</dbReference>
<dbReference type="PANTHER" id="PTHR43232:SF2">
    <property type="entry name" value="MOLYBDENUM COFACTOR BIOSYNTHESIS PROTEIN B"/>
    <property type="match status" value="1"/>
</dbReference>
<dbReference type="InterPro" id="IPR012245">
    <property type="entry name" value="MoaB"/>
</dbReference>
<dbReference type="PANTHER" id="PTHR43232">
    <property type="entry name" value="MOLYBDENUM COFACTOR BIOSYNTHESIS PROTEIN B"/>
    <property type="match status" value="1"/>
</dbReference>
<dbReference type="InterPro" id="IPR036425">
    <property type="entry name" value="MoaB/Mog-like_dom_sf"/>
</dbReference>